<sequence length="280" mass="32339">MGSVEALERFEAGEGRARAWRPWQLKQFEFIQATAISTPPRRHFSRGYFLITSIQSGRADNQYRNTCTSDRGGMGKFRVFEPEEAWICQPQNTTFLGITIDPTWLQEFATEMLQREQRLPHFPSHCLFDPALNKALYDLANCSLTPVSRLQQEEMLLHLFAPLLLLHAEDAGELPRLGREHPAVKRAKEYLQEHYAEEVHLQELAAVAHLSPFHFARVFRQTVGIPPHAYQIQVRLTHARALLAQGFEVSYVAHETGFFDQSHFAHQFQRYFFVPPGNYC</sequence>
<name>A0A8J3IU94_9CHLR</name>
<keyword evidence="1" id="KW-0805">Transcription regulation</keyword>
<dbReference type="SMART" id="SM00342">
    <property type="entry name" value="HTH_ARAC"/>
    <property type="match status" value="1"/>
</dbReference>
<dbReference type="GO" id="GO:0003700">
    <property type="term" value="F:DNA-binding transcription factor activity"/>
    <property type="evidence" value="ECO:0007669"/>
    <property type="project" value="InterPro"/>
</dbReference>
<dbReference type="InterPro" id="IPR009057">
    <property type="entry name" value="Homeodomain-like_sf"/>
</dbReference>
<protein>
    <recommendedName>
        <fullName evidence="4">HTH araC/xylS-type domain-containing protein</fullName>
    </recommendedName>
</protein>
<feature type="domain" description="HTH araC/xylS-type" evidence="4">
    <location>
        <begin position="185"/>
        <end position="280"/>
    </location>
</feature>
<keyword evidence="6" id="KW-1185">Reference proteome</keyword>
<dbReference type="PROSITE" id="PS01124">
    <property type="entry name" value="HTH_ARAC_FAMILY_2"/>
    <property type="match status" value="1"/>
</dbReference>
<accession>A0A8J3IU94</accession>
<keyword evidence="2" id="KW-0238">DNA-binding</keyword>
<dbReference type="Gene3D" id="1.10.10.60">
    <property type="entry name" value="Homeodomain-like"/>
    <property type="match status" value="2"/>
</dbReference>
<dbReference type="RefSeq" id="WP_220208758.1">
    <property type="nucleotide sequence ID" value="NZ_BNJK01000002.1"/>
</dbReference>
<organism evidence="5 6">
    <name type="scientific">Reticulibacter mediterranei</name>
    <dbReference type="NCBI Taxonomy" id="2778369"/>
    <lineage>
        <taxon>Bacteria</taxon>
        <taxon>Bacillati</taxon>
        <taxon>Chloroflexota</taxon>
        <taxon>Ktedonobacteria</taxon>
        <taxon>Ktedonobacterales</taxon>
        <taxon>Reticulibacteraceae</taxon>
        <taxon>Reticulibacter</taxon>
    </lineage>
</organism>
<evidence type="ECO:0000259" key="4">
    <source>
        <dbReference type="PROSITE" id="PS01124"/>
    </source>
</evidence>
<dbReference type="AlphaFoldDB" id="A0A8J3IU94"/>
<proteinExistence type="predicted"/>
<dbReference type="PANTHER" id="PTHR46796:SF2">
    <property type="entry name" value="TRANSCRIPTIONAL REGULATORY PROTEIN"/>
    <property type="match status" value="1"/>
</dbReference>
<evidence type="ECO:0000256" key="3">
    <source>
        <dbReference type="ARBA" id="ARBA00023163"/>
    </source>
</evidence>
<evidence type="ECO:0000313" key="5">
    <source>
        <dbReference type="EMBL" id="GHO97984.1"/>
    </source>
</evidence>
<gene>
    <name evidence="5" type="ORF">KSF_080320</name>
</gene>
<dbReference type="GO" id="GO:0043565">
    <property type="term" value="F:sequence-specific DNA binding"/>
    <property type="evidence" value="ECO:0007669"/>
    <property type="project" value="InterPro"/>
</dbReference>
<evidence type="ECO:0000256" key="1">
    <source>
        <dbReference type="ARBA" id="ARBA00023015"/>
    </source>
</evidence>
<reference evidence="5" key="1">
    <citation type="submission" date="2020-10" db="EMBL/GenBank/DDBJ databases">
        <title>Taxonomic study of unclassified bacteria belonging to the class Ktedonobacteria.</title>
        <authorList>
            <person name="Yabe S."/>
            <person name="Wang C.M."/>
            <person name="Zheng Y."/>
            <person name="Sakai Y."/>
            <person name="Cavaletti L."/>
            <person name="Monciardini P."/>
            <person name="Donadio S."/>
        </authorList>
    </citation>
    <scope>NUCLEOTIDE SEQUENCE</scope>
    <source>
        <strain evidence="5">ID150040</strain>
    </source>
</reference>
<dbReference type="Pfam" id="PF12833">
    <property type="entry name" value="HTH_18"/>
    <property type="match status" value="1"/>
</dbReference>
<comment type="caution">
    <text evidence="5">The sequence shown here is derived from an EMBL/GenBank/DDBJ whole genome shotgun (WGS) entry which is preliminary data.</text>
</comment>
<evidence type="ECO:0000313" key="6">
    <source>
        <dbReference type="Proteomes" id="UP000597444"/>
    </source>
</evidence>
<keyword evidence="3" id="KW-0804">Transcription</keyword>
<dbReference type="SUPFAM" id="SSF46689">
    <property type="entry name" value="Homeodomain-like"/>
    <property type="match status" value="2"/>
</dbReference>
<dbReference type="Proteomes" id="UP000597444">
    <property type="component" value="Unassembled WGS sequence"/>
</dbReference>
<dbReference type="EMBL" id="BNJK01000002">
    <property type="protein sequence ID" value="GHO97984.1"/>
    <property type="molecule type" value="Genomic_DNA"/>
</dbReference>
<dbReference type="InterPro" id="IPR050204">
    <property type="entry name" value="AraC_XylS_family_regulators"/>
</dbReference>
<dbReference type="InterPro" id="IPR018060">
    <property type="entry name" value="HTH_AraC"/>
</dbReference>
<dbReference type="PANTHER" id="PTHR46796">
    <property type="entry name" value="HTH-TYPE TRANSCRIPTIONAL ACTIVATOR RHAS-RELATED"/>
    <property type="match status" value="1"/>
</dbReference>
<evidence type="ECO:0000256" key="2">
    <source>
        <dbReference type="ARBA" id="ARBA00023125"/>
    </source>
</evidence>